<accession>A0A4P6Q6M6</accession>
<reference evidence="3 4" key="1">
    <citation type="submission" date="2019-02" db="EMBL/GenBank/DDBJ databases">
        <authorList>
            <person name="Khodamoradi S."/>
            <person name="Hahnke R.L."/>
            <person name="Kaempfer P."/>
            <person name="Schumann P."/>
            <person name="Rohde M."/>
            <person name="Steinert M."/>
            <person name="Luzhetskyy A."/>
            <person name="Wink J."/>
            <person name="Ruckert C."/>
        </authorList>
    </citation>
    <scope>NUCLEOTIDE SEQUENCE [LARGE SCALE GENOMIC DNA]</scope>
    <source>
        <strain evidence="3 4">M2</strain>
    </source>
</reference>
<feature type="signal peptide" evidence="2">
    <location>
        <begin position="1"/>
        <end position="19"/>
    </location>
</feature>
<feature type="chain" id="PRO_5039144989" description="Secreted protein" evidence="2">
    <location>
        <begin position="20"/>
        <end position="195"/>
    </location>
</feature>
<evidence type="ECO:0000313" key="3">
    <source>
        <dbReference type="EMBL" id="QBI56333.1"/>
    </source>
</evidence>
<proteinExistence type="predicted"/>
<keyword evidence="2" id="KW-0732">Signal</keyword>
<evidence type="ECO:0008006" key="5">
    <source>
        <dbReference type="Google" id="ProtNLM"/>
    </source>
</evidence>
<evidence type="ECO:0000256" key="2">
    <source>
        <dbReference type="SAM" id="SignalP"/>
    </source>
</evidence>
<dbReference type="KEGG" id="strr:EKD16_22900"/>
<evidence type="ECO:0000313" key="4">
    <source>
        <dbReference type="Proteomes" id="UP000292235"/>
    </source>
</evidence>
<dbReference type="AlphaFoldDB" id="A0A4P6Q6M6"/>
<name>A0A4P6Q6M6_9ACTN</name>
<dbReference type="EMBL" id="CP036455">
    <property type="protein sequence ID" value="QBI56333.1"/>
    <property type="molecule type" value="Genomic_DNA"/>
</dbReference>
<dbReference type="RefSeq" id="WP_131101150.1">
    <property type="nucleotide sequence ID" value="NZ_CP036455.1"/>
</dbReference>
<protein>
    <recommendedName>
        <fullName evidence="5">Secreted protein</fullName>
    </recommendedName>
</protein>
<feature type="region of interest" description="Disordered" evidence="1">
    <location>
        <begin position="154"/>
        <end position="195"/>
    </location>
</feature>
<dbReference type="Proteomes" id="UP000292235">
    <property type="component" value="Chromosome"/>
</dbReference>
<keyword evidence="4" id="KW-1185">Reference proteome</keyword>
<organism evidence="3 4">
    <name type="scientific">Streptomonospora litoralis</name>
    <dbReference type="NCBI Taxonomy" id="2498135"/>
    <lineage>
        <taxon>Bacteria</taxon>
        <taxon>Bacillati</taxon>
        <taxon>Actinomycetota</taxon>
        <taxon>Actinomycetes</taxon>
        <taxon>Streptosporangiales</taxon>
        <taxon>Nocardiopsidaceae</taxon>
        <taxon>Streptomonospora</taxon>
    </lineage>
</organism>
<gene>
    <name evidence="3" type="ORF">EKD16_22900</name>
</gene>
<sequence>MTGIELLGFLLSASALAMAAGAIWARWSGRPENDELHGRAVDYRLKAQSTPDVIEYRFLTLLGETFRAADRPWTKQVQSARENAENAAQDAATRAKHVQGFGESLADAEQAADTLLGPPRGIGAAWRGLGRTVGPLGRAPGGAARIVARVPDPFAREPNARNSRVGTAVPGGRGRRDRGPAPGAADIASRRGKRG</sequence>
<evidence type="ECO:0000256" key="1">
    <source>
        <dbReference type="SAM" id="MobiDB-lite"/>
    </source>
</evidence>